<feature type="domain" description="PglD N-terminal" evidence="4">
    <location>
        <begin position="6"/>
        <end position="84"/>
    </location>
</feature>
<dbReference type="NCBIfam" id="TIGR03570">
    <property type="entry name" value="NeuD_NnaD"/>
    <property type="match status" value="1"/>
</dbReference>
<dbReference type="InterPro" id="IPR041561">
    <property type="entry name" value="PglD_N"/>
</dbReference>
<keyword evidence="3" id="KW-0677">Repeat</keyword>
<dbReference type="Gene3D" id="3.40.50.20">
    <property type="match status" value="1"/>
</dbReference>
<dbReference type="InterPro" id="IPR020019">
    <property type="entry name" value="AcTrfase_PglD-like"/>
</dbReference>
<dbReference type="InterPro" id="IPR050179">
    <property type="entry name" value="Trans_hexapeptide_repeat"/>
</dbReference>
<sequence length="211" mass="22542">MHEKTLVIVGAGGFGREVFHWAEDQIIAGQADYTKLAFVDDNATELKPLVADHFRGTIQDFSPRAEDRVVIAIGKPTTRRKIANLLGDRGAQFGAVIHPSAIVARSSTHGEGLIICPNSTISVDCTVGRHLHINHCSTIGHDTVIGDFVTLSSHVDVMGNCRLEDEIFLGSGARVLPGCSIAVASSIGAGATVQRSIKKTSVLYQVATKRM</sequence>
<dbReference type="Pfam" id="PF17836">
    <property type="entry name" value="PglD_N"/>
    <property type="match status" value="1"/>
</dbReference>
<keyword evidence="2" id="KW-0808">Transferase</keyword>
<dbReference type="Gene3D" id="2.160.10.10">
    <property type="entry name" value="Hexapeptide repeat proteins"/>
    <property type="match status" value="1"/>
</dbReference>
<comment type="caution">
    <text evidence="5">The sequence shown here is derived from an EMBL/GenBank/DDBJ whole genome shotgun (WGS) entry which is preliminary data.</text>
</comment>
<dbReference type="InterPro" id="IPR018357">
    <property type="entry name" value="Hexapep_transf_CS"/>
</dbReference>
<accession>A0ABQ5VXW3</accession>
<name>A0ABQ5VXW3_9RHOB</name>
<dbReference type="Proteomes" id="UP001156694">
    <property type="component" value="Unassembled WGS sequence"/>
</dbReference>
<protein>
    <submittedName>
        <fullName evidence="5">Acetyltransferase</fullName>
    </submittedName>
</protein>
<evidence type="ECO:0000256" key="2">
    <source>
        <dbReference type="ARBA" id="ARBA00022679"/>
    </source>
</evidence>
<evidence type="ECO:0000313" key="6">
    <source>
        <dbReference type="Proteomes" id="UP001156694"/>
    </source>
</evidence>
<evidence type="ECO:0000256" key="1">
    <source>
        <dbReference type="ARBA" id="ARBA00007274"/>
    </source>
</evidence>
<dbReference type="CDD" id="cd03360">
    <property type="entry name" value="LbH_AT_putative"/>
    <property type="match status" value="1"/>
</dbReference>
<reference evidence="6" key="1">
    <citation type="journal article" date="2019" name="Int. J. Syst. Evol. Microbiol.">
        <title>The Global Catalogue of Microorganisms (GCM) 10K type strain sequencing project: providing services to taxonomists for standard genome sequencing and annotation.</title>
        <authorList>
            <consortium name="The Broad Institute Genomics Platform"/>
            <consortium name="The Broad Institute Genome Sequencing Center for Infectious Disease"/>
            <person name="Wu L."/>
            <person name="Ma J."/>
        </authorList>
    </citation>
    <scope>NUCLEOTIDE SEQUENCE [LARGE SCALE GENOMIC DNA]</scope>
    <source>
        <strain evidence="6">NBRC 110140</strain>
    </source>
</reference>
<dbReference type="EMBL" id="BSNN01000007">
    <property type="protein sequence ID" value="GLQ35974.1"/>
    <property type="molecule type" value="Genomic_DNA"/>
</dbReference>
<dbReference type="SUPFAM" id="SSF51161">
    <property type="entry name" value="Trimeric LpxA-like enzymes"/>
    <property type="match status" value="1"/>
</dbReference>
<evidence type="ECO:0000256" key="3">
    <source>
        <dbReference type="ARBA" id="ARBA00022737"/>
    </source>
</evidence>
<proteinExistence type="inferred from homology"/>
<dbReference type="PANTHER" id="PTHR43300">
    <property type="entry name" value="ACETYLTRANSFERASE"/>
    <property type="match status" value="1"/>
</dbReference>
<dbReference type="PROSITE" id="PS00101">
    <property type="entry name" value="HEXAPEP_TRANSFERASES"/>
    <property type="match status" value="1"/>
</dbReference>
<evidence type="ECO:0000313" key="5">
    <source>
        <dbReference type="EMBL" id="GLQ35974.1"/>
    </source>
</evidence>
<evidence type="ECO:0000259" key="4">
    <source>
        <dbReference type="Pfam" id="PF17836"/>
    </source>
</evidence>
<organism evidence="5 6">
    <name type="scientific">Amylibacter marinus</name>
    <dbReference type="NCBI Taxonomy" id="1475483"/>
    <lineage>
        <taxon>Bacteria</taxon>
        <taxon>Pseudomonadati</taxon>
        <taxon>Pseudomonadota</taxon>
        <taxon>Alphaproteobacteria</taxon>
        <taxon>Rhodobacterales</taxon>
        <taxon>Paracoccaceae</taxon>
        <taxon>Amylibacter</taxon>
    </lineage>
</organism>
<dbReference type="PANTHER" id="PTHR43300:SF7">
    <property type="entry name" value="UDP-N-ACETYLBACILLOSAMINE N-ACETYLTRANSFERASE"/>
    <property type="match status" value="1"/>
</dbReference>
<gene>
    <name evidence="5" type="ORF">GCM10007939_22580</name>
</gene>
<keyword evidence="6" id="KW-1185">Reference proteome</keyword>
<dbReference type="InterPro" id="IPR011004">
    <property type="entry name" value="Trimer_LpxA-like_sf"/>
</dbReference>
<comment type="similarity">
    <text evidence="1">Belongs to the transferase hexapeptide repeat family.</text>
</comment>